<organism evidence="1 2">
    <name type="scientific">Richelia sinica FACHB-800</name>
    <dbReference type="NCBI Taxonomy" id="1357546"/>
    <lineage>
        <taxon>Bacteria</taxon>
        <taxon>Bacillati</taxon>
        <taxon>Cyanobacteriota</taxon>
        <taxon>Cyanophyceae</taxon>
        <taxon>Nostocales</taxon>
        <taxon>Nostocaceae</taxon>
        <taxon>Richelia</taxon>
    </lineage>
</organism>
<accession>A0A975TCM4</accession>
<keyword evidence="2" id="KW-1185">Reference proteome</keyword>
<evidence type="ECO:0000313" key="2">
    <source>
        <dbReference type="Proteomes" id="UP000683511"/>
    </source>
</evidence>
<protein>
    <submittedName>
        <fullName evidence="1">Uncharacterized protein</fullName>
    </submittedName>
</protein>
<proteinExistence type="predicted"/>
<dbReference type="KEGG" id="rsin:B6N60_04288"/>
<evidence type="ECO:0000313" key="1">
    <source>
        <dbReference type="EMBL" id="QXE25568.1"/>
    </source>
</evidence>
<dbReference type="Proteomes" id="UP000683511">
    <property type="component" value="Chromosome"/>
</dbReference>
<dbReference type="AlphaFoldDB" id="A0A975TCM4"/>
<gene>
    <name evidence="1" type="ORF">B6N60_04288</name>
</gene>
<reference evidence="1" key="1">
    <citation type="submission" date="2017-04" db="EMBL/GenBank/DDBJ databases">
        <title>Genome deletions in a multicellular cyanobacterial endosymbiont for morphological adaptation in marine diatoms.</title>
        <authorList>
            <person name="Wang Y."/>
            <person name="Gao H."/>
            <person name="Li R."/>
            <person name="Xu X."/>
        </authorList>
    </citation>
    <scope>NUCLEOTIDE SEQUENCE</scope>
    <source>
        <strain evidence="1">FACHB 800</strain>
    </source>
</reference>
<dbReference type="EMBL" id="CP021056">
    <property type="protein sequence ID" value="QXE25568.1"/>
    <property type="molecule type" value="Genomic_DNA"/>
</dbReference>
<sequence length="37" mass="4211">MDIESNFAGKITLVERIFSNMQKHANSEAVNWVTLLC</sequence>
<name>A0A975TCM4_9NOST</name>